<sequence length="174" mass="19369">MRNRIPALLEGTGSVRLERSSHTLTPPHMMQLATSTIKQEFSINDSFGGPLLWDRQHSAEEFHTAVAVMASPPTDNSDLSDNCEGKVLFGSPPVTPGPISNFGSGSGASHSEYLQQFDDTNNVNPEQRYCEKRFSEYTLPFIQPFSAPSSLNNWSDHHVVLKHQMLWRNRGLGV</sequence>
<dbReference type="AlphaFoldDB" id="A0A0R3UNC2"/>
<name>A0A0R3UNC2_MESCO</name>
<dbReference type="EMBL" id="UXSR01005683">
    <property type="protein sequence ID" value="VDD83288.1"/>
    <property type="molecule type" value="Genomic_DNA"/>
</dbReference>
<reference evidence="1 2" key="1">
    <citation type="submission" date="2018-10" db="EMBL/GenBank/DDBJ databases">
        <authorList>
            <consortium name="Pathogen Informatics"/>
        </authorList>
    </citation>
    <scope>NUCLEOTIDE SEQUENCE [LARGE SCALE GENOMIC DNA]</scope>
</reference>
<protein>
    <submittedName>
        <fullName evidence="1">Uncharacterized protein</fullName>
    </submittedName>
</protein>
<proteinExistence type="predicted"/>
<dbReference type="Proteomes" id="UP000267029">
    <property type="component" value="Unassembled WGS sequence"/>
</dbReference>
<keyword evidence="2" id="KW-1185">Reference proteome</keyword>
<accession>A0A0R3UNC2</accession>
<evidence type="ECO:0000313" key="2">
    <source>
        <dbReference type="Proteomes" id="UP000267029"/>
    </source>
</evidence>
<gene>
    <name evidence="1" type="ORF">MCOS_LOCUS9291</name>
</gene>
<organism evidence="1 2">
    <name type="scientific">Mesocestoides corti</name>
    <name type="common">Flatworm</name>
    <dbReference type="NCBI Taxonomy" id="53468"/>
    <lineage>
        <taxon>Eukaryota</taxon>
        <taxon>Metazoa</taxon>
        <taxon>Spiralia</taxon>
        <taxon>Lophotrochozoa</taxon>
        <taxon>Platyhelminthes</taxon>
        <taxon>Cestoda</taxon>
        <taxon>Eucestoda</taxon>
        <taxon>Cyclophyllidea</taxon>
        <taxon>Mesocestoididae</taxon>
        <taxon>Mesocestoides</taxon>
    </lineage>
</organism>
<evidence type="ECO:0000313" key="1">
    <source>
        <dbReference type="EMBL" id="VDD83288.1"/>
    </source>
</evidence>